<reference evidence="3 4" key="1">
    <citation type="submission" date="2013-04" db="EMBL/GenBank/DDBJ databases">
        <title>The Genome Sequence of Parabacteroides goldsteinii dnLKV18.</title>
        <authorList>
            <consortium name="The Broad Institute Genomics Platform"/>
            <consortium name="The Broad Institute Genome Sequencing Center for Infectious Disease"/>
            <person name="Earl A."/>
            <person name="Xavier R."/>
            <person name="Kuhn K."/>
            <person name="Stappenbeck T."/>
            <person name="Walker B."/>
            <person name="Young S."/>
            <person name="Zeng Q."/>
            <person name="Gargeya S."/>
            <person name="Fitzgerald M."/>
            <person name="Haas B."/>
            <person name="Abouelleil A."/>
            <person name="Allen A.W."/>
            <person name="Alvarado L."/>
            <person name="Arachchi H.M."/>
            <person name="Berlin A.M."/>
            <person name="Chapman S.B."/>
            <person name="Gainer-Dewar J."/>
            <person name="Goldberg J."/>
            <person name="Griggs A."/>
            <person name="Gujja S."/>
            <person name="Hansen M."/>
            <person name="Howarth C."/>
            <person name="Imamovic A."/>
            <person name="Ireland A."/>
            <person name="Larimer J."/>
            <person name="McCowan C."/>
            <person name="Murphy C."/>
            <person name="Pearson M."/>
            <person name="Poon T.W."/>
            <person name="Priest M."/>
            <person name="Roberts A."/>
            <person name="Saif S."/>
            <person name="Shea T."/>
            <person name="Sisk P."/>
            <person name="Sykes S."/>
            <person name="Wortman J."/>
            <person name="Nusbaum C."/>
            <person name="Birren B."/>
        </authorList>
    </citation>
    <scope>NUCLEOTIDE SEQUENCE [LARGE SCALE GENOMIC DNA]</scope>
    <source>
        <strain evidence="4">dnLKV18</strain>
    </source>
</reference>
<protein>
    <recommendedName>
        <fullName evidence="2">SWIM-type domain-containing protein</fullName>
    </recommendedName>
</protein>
<evidence type="ECO:0000313" key="3">
    <source>
        <dbReference type="EMBL" id="EOS17851.1"/>
    </source>
</evidence>
<dbReference type="PROSITE" id="PS50966">
    <property type="entry name" value="ZF_SWIM"/>
    <property type="match status" value="1"/>
</dbReference>
<sequence>MNITVSSWNHVLLYSCKTSIMITLSNFENYALPQIWERGISYYRQGAMRNLEEDSPEEWVATVLGTEDYTVEVTLEDDKVMDYICDCPYEGDMCKHVVATLLTIRERKKTEKYFIQAEETESKNSGFSSETVKAEIDEILAIADKKQLMSFLSEYAVHHVDFRNALKQQFIPDRNTESLDTDYCQEVERCFLSSPSGSGYGRTGRFVGAF</sequence>
<dbReference type="AlphaFoldDB" id="S0GIM0"/>
<evidence type="ECO:0000259" key="2">
    <source>
        <dbReference type="PROSITE" id="PS50966"/>
    </source>
</evidence>
<name>S0GIM0_9BACT</name>
<proteinExistence type="predicted"/>
<gene>
    <name evidence="3" type="ORF">C803_02057</name>
</gene>
<comment type="caution">
    <text evidence="3">The sequence shown here is derived from an EMBL/GenBank/DDBJ whole genome shotgun (WGS) entry which is preliminary data.</text>
</comment>
<keyword evidence="4" id="KW-1185">Reference proteome</keyword>
<dbReference type="InterPro" id="IPR007527">
    <property type="entry name" value="Znf_SWIM"/>
</dbReference>
<dbReference type="GO" id="GO:0008270">
    <property type="term" value="F:zinc ion binding"/>
    <property type="evidence" value="ECO:0007669"/>
    <property type="project" value="UniProtKB-KW"/>
</dbReference>
<dbReference type="Pfam" id="PF04434">
    <property type="entry name" value="SWIM"/>
    <property type="match status" value="1"/>
</dbReference>
<keyword evidence="1" id="KW-0862">Zinc</keyword>
<evidence type="ECO:0000256" key="1">
    <source>
        <dbReference type="PROSITE-ProRule" id="PRU00325"/>
    </source>
</evidence>
<dbReference type="EMBL" id="ASSQ01000012">
    <property type="protein sequence ID" value="EOS17851.1"/>
    <property type="molecule type" value="Genomic_DNA"/>
</dbReference>
<dbReference type="Proteomes" id="UP000014140">
    <property type="component" value="Unassembled WGS sequence"/>
</dbReference>
<accession>S0GIM0</accession>
<keyword evidence="1" id="KW-0479">Metal-binding</keyword>
<organism evidence="3 4">
    <name type="scientific">Parabacteroides goldsteinii dnLKV18</name>
    <dbReference type="NCBI Taxonomy" id="1235789"/>
    <lineage>
        <taxon>Bacteria</taxon>
        <taxon>Pseudomonadati</taxon>
        <taxon>Bacteroidota</taxon>
        <taxon>Bacteroidia</taxon>
        <taxon>Bacteroidales</taxon>
        <taxon>Tannerellaceae</taxon>
        <taxon>Parabacteroides</taxon>
    </lineage>
</organism>
<dbReference type="PATRIC" id="fig|1235789.3.peg.2046"/>
<dbReference type="HOGENOM" id="CLU_122832_0_0_10"/>
<keyword evidence="1" id="KW-0863">Zinc-finger</keyword>
<evidence type="ECO:0000313" key="4">
    <source>
        <dbReference type="Proteomes" id="UP000014140"/>
    </source>
</evidence>
<feature type="domain" description="SWIM-type" evidence="2">
    <location>
        <begin position="69"/>
        <end position="105"/>
    </location>
</feature>